<dbReference type="Gene3D" id="3.40.50.1820">
    <property type="entry name" value="alpha/beta hydrolase"/>
    <property type="match status" value="1"/>
</dbReference>
<accession>A0A6M6JRI4</accession>
<dbReference type="GO" id="GO:0009694">
    <property type="term" value="P:jasmonic acid metabolic process"/>
    <property type="evidence" value="ECO:0007669"/>
    <property type="project" value="TreeGrafter"/>
</dbReference>
<dbReference type="InterPro" id="IPR000073">
    <property type="entry name" value="AB_hydrolase_1"/>
</dbReference>
<dbReference type="PANTHER" id="PTHR10992:SF1032">
    <property type="entry name" value="METHYLESTERASE 17"/>
    <property type="match status" value="1"/>
</dbReference>
<keyword evidence="3" id="KW-1185">Reference proteome</keyword>
<sequence length="237" mass="25299">MVTTFVLVHGAYHGGWCWRRVADLLRRQGHTVFTPTLTGLGERAHLLGPEVGLTTMIDDVVAVVEAEELTDVVLVGHSFGALPVLGATGPLAPRLRRPVILDGIVVEPGSHGFAGLSADLVEARREAARRHPSGLAIPPPPAEFFGVIDPADRAWVERRLTAHPLRTYTDPMPDGPWTAGLLVTYLRCTDPVFPGVAGVTDVVLGHGGRVLDLAAPHDAMITHPDLLVAELVSLADE</sequence>
<dbReference type="Pfam" id="PF12697">
    <property type="entry name" value="Abhydrolase_6"/>
    <property type="match status" value="1"/>
</dbReference>
<evidence type="ECO:0000313" key="3">
    <source>
        <dbReference type="Proteomes" id="UP000505377"/>
    </source>
</evidence>
<dbReference type="PANTHER" id="PTHR10992">
    <property type="entry name" value="METHYLESTERASE FAMILY MEMBER"/>
    <property type="match status" value="1"/>
</dbReference>
<protein>
    <submittedName>
        <fullName evidence="2">Alpha/beta hydrolase</fullName>
    </submittedName>
</protein>
<dbReference type="Proteomes" id="UP000505377">
    <property type="component" value="Chromosome"/>
</dbReference>
<evidence type="ECO:0000313" key="2">
    <source>
        <dbReference type="EMBL" id="QJY50518.1"/>
    </source>
</evidence>
<gene>
    <name evidence="2" type="ORF">HOP40_09880</name>
</gene>
<dbReference type="GO" id="GO:0080030">
    <property type="term" value="F:methyl indole-3-acetate esterase activity"/>
    <property type="evidence" value="ECO:0007669"/>
    <property type="project" value="TreeGrafter"/>
</dbReference>
<dbReference type="InterPro" id="IPR029058">
    <property type="entry name" value="AB_hydrolase_fold"/>
</dbReference>
<proteinExistence type="predicted"/>
<dbReference type="KEGG" id="pbro:HOP40_09880"/>
<evidence type="ECO:0000259" key="1">
    <source>
        <dbReference type="Pfam" id="PF12697"/>
    </source>
</evidence>
<dbReference type="InterPro" id="IPR045889">
    <property type="entry name" value="MES/HNL"/>
</dbReference>
<dbReference type="GO" id="GO:0080031">
    <property type="term" value="F:methyl salicylate esterase activity"/>
    <property type="evidence" value="ECO:0007669"/>
    <property type="project" value="TreeGrafter"/>
</dbReference>
<dbReference type="GO" id="GO:0080032">
    <property type="term" value="F:methyl jasmonate esterase activity"/>
    <property type="evidence" value="ECO:0007669"/>
    <property type="project" value="TreeGrafter"/>
</dbReference>
<dbReference type="GO" id="GO:0009696">
    <property type="term" value="P:salicylic acid metabolic process"/>
    <property type="evidence" value="ECO:0007669"/>
    <property type="project" value="TreeGrafter"/>
</dbReference>
<name>A0A6M6JRI4_9PSEU</name>
<organism evidence="2 3">
    <name type="scientific">Pseudonocardia broussonetiae</name>
    <dbReference type="NCBI Taxonomy" id="2736640"/>
    <lineage>
        <taxon>Bacteria</taxon>
        <taxon>Bacillati</taxon>
        <taxon>Actinomycetota</taxon>
        <taxon>Actinomycetes</taxon>
        <taxon>Pseudonocardiales</taxon>
        <taxon>Pseudonocardiaceae</taxon>
        <taxon>Pseudonocardia</taxon>
    </lineage>
</organism>
<reference evidence="2 3" key="1">
    <citation type="submission" date="2020-05" db="EMBL/GenBank/DDBJ databases">
        <authorList>
            <person name="Mo P."/>
        </authorList>
    </citation>
    <scope>NUCLEOTIDE SEQUENCE [LARGE SCALE GENOMIC DNA]</scope>
    <source>
        <strain evidence="2 3">Gen01</strain>
    </source>
</reference>
<dbReference type="SUPFAM" id="SSF53474">
    <property type="entry name" value="alpha/beta-Hydrolases"/>
    <property type="match status" value="1"/>
</dbReference>
<feature type="domain" description="AB hydrolase-1" evidence="1">
    <location>
        <begin position="5"/>
        <end position="229"/>
    </location>
</feature>
<dbReference type="AlphaFoldDB" id="A0A6M6JRI4"/>
<dbReference type="EMBL" id="CP053564">
    <property type="protein sequence ID" value="QJY50518.1"/>
    <property type="molecule type" value="Genomic_DNA"/>
</dbReference>
<keyword evidence="2" id="KW-0378">Hydrolase</keyword>